<keyword evidence="3" id="KW-1185">Reference proteome</keyword>
<sequence length="196" mass="21623">MLQNGSGSNLTACEKAPSARVACDASLIKPPHGPAIPFGPSSANSPPALLNCSAPSGTLLALTLLRLRLRLLLAVAPPRRRQHRPHRRGRRPPLPSLCCRAPSIVLREQKALPAAPPISAPRNRPAFQLHHLRVLDRSRSTTPNSPARPARRRHVYSRDPCLRMQPPSGREGAVRDIEKCKLRRPQHQDGQARREM</sequence>
<dbReference type="Proteomes" id="UP000800094">
    <property type="component" value="Unassembled WGS sequence"/>
</dbReference>
<protein>
    <submittedName>
        <fullName evidence="2">Uncharacterized protein</fullName>
    </submittedName>
</protein>
<proteinExistence type="predicted"/>
<name>A0A6A6I868_9PLEO</name>
<dbReference type="RefSeq" id="XP_033681550.1">
    <property type="nucleotide sequence ID" value="XM_033829429.1"/>
</dbReference>
<organism evidence="2 3">
    <name type="scientific">Trematosphaeria pertusa</name>
    <dbReference type="NCBI Taxonomy" id="390896"/>
    <lineage>
        <taxon>Eukaryota</taxon>
        <taxon>Fungi</taxon>
        <taxon>Dikarya</taxon>
        <taxon>Ascomycota</taxon>
        <taxon>Pezizomycotina</taxon>
        <taxon>Dothideomycetes</taxon>
        <taxon>Pleosporomycetidae</taxon>
        <taxon>Pleosporales</taxon>
        <taxon>Massarineae</taxon>
        <taxon>Trematosphaeriaceae</taxon>
        <taxon>Trematosphaeria</taxon>
    </lineage>
</organism>
<gene>
    <name evidence="2" type="ORF">BU26DRAFT_520999</name>
</gene>
<reference evidence="2" key="1">
    <citation type="journal article" date="2020" name="Stud. Mycol.">
        <title>101 Dothideomycetes genomes: a test case for predicting lifestyles and emergence of pathogens.</title>
        <authorList>
            <person name="Haridas S."/>
            <person name="Albert R."/>
            <person name="Binder M."/>
            <person name="Bloem J."/>
            <person name="Labutti K."/>
            <person name="Salamov A."/>
            <person name="Andreopoulos B."/>
            <person name="Baker S."/>
            <person name="Barry K."/>
            <person name="Bills G."/>
            <person name="Bluhm B."/>
            <person name="Cannon C."/>
            <person name="Castanera R."/>
            <person name="Culley D."/>
            <person name="Daum C."/>
            <person name="Ezra D."/>
            <person name="Gonzalez J."/>
            <person name="Henrissat B."/>
            <person name="Kuo A."/>
            <person name="Liang C."/>
            <person name="Lipzen A."/>
            <person name="Lutzoni F."/>
            <person name="Magnuson J."/>
            <person name="Mondo S."/>
            <person name="Nolan M."/>
            <person name="Ohm R."/>
            <person name="Pangilinan J."/>
            <person name="Park H.-J."/>
            <person name="Ramirez L."/>
            <person name="Alfaro M."/>
            <person name="Sun H."/>
            <person name="Tritt A."/>
            <person name="Yoshinaga Y."/>
            <person name="Zwiers L.-H."/>
            <person name="Turgeon B."/>
            <person name="Goodwin S."/>
            <person name="Spatafora J."/>
            <person name="Crous P."/>
            <person name="Grigoriev I."/>
        </authorList>
    </citation>
    <scope>NUCLEOTIDE SEQUENCE</scope>
    <source>
        <strain evidence="2">CBS 122368</strain>
    </source>
</reference>
<feature type="compositionally biased region" description="Basic and acidic residues" evidence="1">
    <location>
        <begin position="172"/>
        <end position="196"/>
    </location>
</feature>
<dbReference type="AlphaFoldDB" id="A0A6A6I868"/>
<dbReference type="GeneID" id="54582759"/>
<evidence type="ECO:0000256" key="1">
    <source>
        <dbReference type="SAM" id="MobiDB-lite"/>
    </source>
</evidence>
<dbReference type="EMBL" id="ML987198">
    <property type="protein sequence ID" value="KAF2246546.1"/>
    <property type="molecule type" value="Genomic_DNA"/>
</dbReference>
<evidence type="ECO:0000313" key="2">
    <source>
        <dbReference type="EMBL" id="KAF2246546.1"/>
    </source>
</evidence>
<dbReference type="OrthoDB" id="10630435at2759"/>
<feature type="region of interest" description="Disordered" evidence="1">
    <location>
        <begin position="133"/>
        <end position="196"/>
    </location>
</feature>
<evidence type="ECO:0000313" key="3">
    <source>
        <dbReference type="Proteomes" id="UP000800094"/>
    </source>
</evidence>
<accession>A0A6A6I868</accession>